<evidence type="ECO:0000313" key="6">
    <source>
        <dbReference type="EMBL" id="JAP95553.1"/>
    </source>
</evidence>
<dbReference type="GO" id="GO:0031119">
    <property type="term" value="P:tRNA pseudouridine synthesis"/>
    <property type="evidence" value="ECO:0007669"/>
    <property type="project" value="TreeGrafter"/>
</dbReference>
<evidence type="ECO:0000256" key="2">
    <source>
        <dbReference type="ARBA" id="ARBA00022694"/>
    </source>
</evidence>
<accession>A0A146KFS6</accession>
<comment type="catalytic activity">
    <reaction evidence="4">
        <text>uridine(38/39/40) in tRNA = pseudouridine(38/39/40) in tRNA</text>
        <dbReference type="Rhea" id="RHEA:22376"/>
        <dbReference type="Rhea" id="RHEA-COMP:10085"/>
        <dbReference type="Rhea" id="RHEA-COMP:10087"/>
        <dbReference type="ChEBI" id="CHEBI:65314"/>
        <dbReference type="ChEBI" id="CHEBI:65315"/>
        <dbReference type="EC" id="5.4.99.12"/>
    </reaction>
</comment>
<dbReference type="PANTHER" id="PTHR11142">
    <property type="entry name" value="PSEUDOURIDYLATE SYNTHASE"/>
    <property type="match status" value="1"/>
</dbReference>
<comment type="similarity">
    <text evidence="1 4">Belongs to the tRNA pseudouridine synthase TruA family.</text>
</comment>
<dbReference type="InterPro" id="IPR020097">
    <property type="entry name" value="PsdUridine_synth_TruA_a/b_dom"/>
</dbReference>
<proteinExistence type="inferred from homology"/>
<dbReference type="GO" id="GO:0160147">
    <property type="term" value="F:tRNA pseudouridine(38-40) synthase activity"/>
    <property type="evidence" value="ECO:0007669"/>
    <property type="project" value="UniProtKB-EC"/>
</dbReference>
<dbReference type="InterPro" id="IPR001406">
    <property type="entry name" value="PsdUridine_synth_TruA"/>
</dbReference>
<dbReference type="GO" id="GO:0003723">
    <property type="term" value="F:RNA binding"/>
    <property type="evidence" value="ECO:0007669"/>
    <property type="project" value="InterPro"/>
</dbReference>
<dbReference type="PANTHER" id="PTHR11142:SF5">
    <property type="entry name" value="TRNA PSEUDOURIDINE(38_39) SYNTHASE"/>
    <property type="match status" value="1"/>
</dbReference>
<dbReference type="GO" id="GO:0005737">
    <property type="term" value="C:cytoplasm"/>
    <property type="evidence" value="ECO:0007669"/>
    <property type="project" value="TreeGrafter"/>
</dbReference>
<dbReference type="Pfam" id="PF01416">
    <property type="entry name" value="PseudoU_synth_1"/>
    <property type="match status" value="1"/>
</dbReference>
<name>A0A146KFS6_9EUKA</name>
<evidence type="ECO:0000256" key="1">
    <source>
        <dbReference type="ARBA" id="ARBA00009375"/>
    </source>
</evidence>
<gene>
    <name evidence="6" type="ORF">TPC1_11418</name>
</gene>
<dbReference type="SUPFAM" id="SSF55120">
    <property type="entry name" value="Pseudouridine synthase"/>
    <property type="match status" value="1"/>
</dbReference>
<protein>
    <recommendedName>
        <fullName evidence="4">tRNA pseudouridine synthase</fullName>
        <ecNumber evidence="4">5.4.99.12</ecNumber>
    </recommendedName>
</protein>
<dbReference type="AlphaFoldDB" id="A0A146KFS6"/>
<feature type="non-terminal residue" evidence="6">
    <location>
        <position position="1"/>
    </location>
</feature>
<keyword evidence="3 4" id="KW-0413">Isomerase</keyword>
<organism evidence="6">
    <name type="scientific">Trepomonas sp. PC1</name>
    <dbReference type="NCBI Taxonomy" id="1076344"/>
    <lineage>
        <taxon>Eukaryota</taxon>
        <taxon>Metamonada</taxon>
        <taxon>Diplomonadida</taxon>
        <taxon>Hexamitidae</taxon>
        <taxon>Hexamitinae</taxon>
        <taxon>Trepomonas</taxon>
    </lineage>
</organism>
<dbReference type="GO" id="GO:1990481">
    <property type="term" value="P:mRNA pseudouridine synthesis"/>
    <property type="evidence" value="ECO:0007669"/>
    <property type="project" value="TreeGrafter"/>
</dbReference>
<reference evidence="6" key="1">
    <citation type="submission" date="2015-07" db="EMBL/GenBank/DDBJ databases">
        <title>Adaptation to a free-living lifestyle via gene acquisitions in the diplomonad Trepomonas sp. PC1.</title>
        <authorList>
            <person name="Xu F."/>
            <person name="Jerlstrom-Hultqvist J."/>
            <person name="Kolisko M."/>
            <person name="Simpson A.G.B."/>
            <person name="Roger A.J."/>
            <person name="Svard S.G."/>
            <person name="Andersson J.O."/>
        </authorList>
    </citation>
    <scope>NUCLEOTIDE SEQUENCE</scope>
    <source>
        <strain evidence="6">PC1</strain>
    </source>
</reference>
<sequence length="308" mass="35858">NGLAFQLMENQCFTIENLVLTAMVNSFMIPKVPPQFFMFSRCGRTDSGVSGRDQVISLYIRTNINTGVTFGDIQNAVEAKQVVDYSFSKNYEEMNTFNYIEIINKHLPHFVYLTQYAFVPREFDARFSSQSRAYIYIMPKIASKNELLQVLEVFKGEHNFKNVCKEKPGVENFVRTVYDVKVEELDKYYELHIKGSAFLYHQIRCMVSLITLVVKQMINLDQLSQIFNLNQKFKYQMAPGELLIFNGVEYKEELNLQWKGNCKEKFQQRDSQQRAGKMMECIVKSILMQGDAAGWFLTKMDENIGGWK</sequence>
<dbReference type="GO" id="GO:0005634">
    <property type="term" value="C:nucleus"/>
    <property type="evidence" value="ECO:0007669"/>
    <property type="project" value="TreeGrafter"/>
</dbReference>
<dbReference type="EC" id="5.4.99.12" evidence="4"/>
<dbReference type="InterPro" id="IPR020095">
    <property type="entry name" value="PsdUridine_synth_TruA_C"/>
</dbReference>
<dbReference type="InterPro" id="IPR020103">
    <property type="entry name" value="PsdUridine_synth_cat_dom_sf"/>
</dbReference>
<dbReference type="Gene3D" id="3.30.70.660">
    <property type="entry name" value="Pseudouridine synthase I, catalytic domain, C-terminal subdomain"/>
    <property type="match status" value="1"/>
</dbReference>
<dbReference type="EMBL" id="GDID01001053">
    <property type="protein sequence ID" value="JAP95553.1"/>
    <property type="molecule type" value="Transcribed_RNA"/>
</dbReference>
<keyword evidence="2 4" id="KW-0819">tRNA processing</keyword>
<evidence type="ECO:0000259" key="5">
    <source>
        <dbReference type="Pfam" id="PF01416"/>
    </source>
</evidence>
<feature type="domain" description="Pseudouridine synthase I TruA alpha/beta" evidence="5">
    <location>
        <begin position="154"/>
        <end position="250"/>
    </location>
</feature>
<evidence type="ECO:0000256" key="4">
    <source>
        <dbReference type="RuleBase" id="RU003792"/>
    </source>
</evidence>
<evidence type="ECO:0000256" key="3">
    <source>
        <dbReference type="ARBA" id="ARBA00023235"/>
    </source>
</evidence>